<feature type="compositionally biased region" description="Low complexity" evidence="1">
    <location>
        <begin position="104"/>
        <end position="115"/>
    </location>
</feature>
<dbReference type="EMBL" id="JAUUTY010000005">
    <property type="protein sequence ID" value="KAK1629576.1"/>
    <property type="molecule type" value="Genomic_DNA"/>
</dbReference>
<sequence length="237" mass="26653">MAKESPKWTNNTKPLHICQGTNIDKDQERRNPHGARKKEEEEGRKRKKKREEEALPAQRPVRPGPDRAAWRRGRSDRAQTGSWRRGRSDRATDRTEIFDISGYSTRSTGPTTGPAGPRPGERKTCPAKSGRPGANRASDRTAWRQGRSTGRQPGQSLVNRAVDRAGRSRAWSTGRQPGATSTTTSANHRHPLHRRQPPPPSPNHRQTSPRPHNLRRNRKGIDTTHHRLTTATTAKLL</sequence>
<evidence type="ECO:0000313" key="2">
    <source>
        <dbReference type="EMBL" id="KAK1629576.1"/>
    </source>
</evidence>
<accession>A0AAD8RTF0</accession>
<comment type="caution">
    <text evidence="2">The sequence shown here is derived from an EMBL/GenBank/DDBJ whole genome shotgun (WGS) entry which is preliminary data.</text>
</comment>
<feature type="region of interest" description="Disordered" evidence="1">
    <location>
        <begin position="1"/>
        <end position="237"/>
    </location>
</feature>
<feature type="compositionally biased region" description="Basic residues" evidence="1">
    <location>
        <begin position="187"/>
        <end position="196"/>
    </location>
</feature>
<evidence type="ECO:0000256" key="1">
    <source>
        <dbReference type="SAM" id="MobiDB-lite"/>
    </source>
</evidence>
<feature type="compositionally biased region" description="Basic and acidic residues" evidence="1">
    <location>
        <begin position="86"/>
        <end position="97"/>
    </location>
</feature>
<organism evidence="2 3">
    <name type="scientific">Lolium multiflorum</name>
    <name type="common">Italian ryegrass</name>
    <name type="synonym">Lolium perenne subsp. multiflorum</name>
    <dbReference type="NCBI Taxonomy" id="4521"/>
    <lineage>
        <taxon>Eukaryota</taxon>
        <taxon>Viridiplantae</taxon>
        <taxon>Streptophyta</taxon>
        <taxon>Embryophyta</taxon>
        <taxon>Tracheophyta</taxon>
        <taxon>Spermatophyta</taxon>
        <taxon>Magnoliopsida</taxon>
        <taxon>Liliopsida</taxon>
        <taxon>Poales</taxon>
        <taxon>Poaceae</taxon>
        <taxon>BOP clade</taxon>
        <taxon>Pooideae</taxon>
        <taxon>Poodae</taxon>
        <taxon>Poeae</taxon>
        <taxon>Poeae Chloroplast Group 2 (Poeae type)</taxon>
        <taxon>Loliodinae</taxon>
        <taxon>Loliinae</taxon>
        <taxon>Lolium</taxon>
    </lineage>
</organism>
<feature type="compositionally biased region" description="Polar residues" evidence="1">
    <location>
        <begin position="146"/>
        <end position="158"/>
    </location>
</feature>
<name>A0AAD8RTF0_LOLMU</name>
<feature type="compositionally biased region" description="Basic and acidic residues" evidence="1">
    <location>
        <begin position="23"/>
        <end position="44"/>
    </location>
</feature>
<keyword evidence="3" id="KW-1185">Reference proteome</keyword>
<feature type="compositionally biased region" description="Basic and acidic residues" evidence="1">
    <location>
        <begin position="64"/>
        <end position="77"/>
    </location>
</feature>
<proteinExistence type="predicted"/>
<gene>
    <name evidence="2" type="ORF">QYE76_003891</name>
</gene>
<reference evidence="2" key="1">
    <citation type="submission" date="2023-07" db="EMBL/GenBank/DDBJ databases">
        <title>A chromosome-level genome assembly of Lolium multiflorum.</title>
        <authorList>
            <person name="Chen Y."/>
            <person name="Copetti D."/>
            <person name="Kolliker R."/>
            <person name="Studer B."/>
        </authorList>
    </citation>
    <scope>NUCLEOTIDE SEQUENCE</scope>
    <source>
        <strain evidence="2">02402/16</strain>
        <tissue evidence="2">Leaf</tissue>
    </source>
</reference>
<feature type="compositionally biased region" description="Polar residues" evidence="1">
    <location>
        <begin position="170"/>
        <end position="186"/>
    </location>
</feature>
<protein>
    <submittedName>
        <fullName evidence="2">Uncharacterized protein</fullName>
    </submittedName>
</protein>
<dbReference type="Proteomes" id="UP001231189">
    <property type="component" value="Unassembled WGS sequence"/>
</dbReference>
<evidence type="ECO:0000313" key="3">
    <source>
        <dbReference type="Proteomes" id="UP001231189"/>
    </source>
</evidence>
<dbReference type="AlphaFoldDB" id="A0AAD8RTF0"/>